<gene>
    <name evidence="3" type="ORF">PIB30_030629</name>
</gene>
<keyword evidence="2" id="KW-0472">Membrane</keyword>
<evidence type="ECO:0000313" key="3">
    <source>
        <dbReference type="EMBL" id="MED6194676.1"/>
    </source>
</evidence>
<evidence type="ECO:0000313" key="4">
    <source>
        <dbReference type="Proteomes" id="UP001341840"/>
    </source>
</evidence>
<feature type="region of interest" description="Disordered" evidence="1">
    <location>
        <begin position="42"/>
        <end position="77"/>
    </location>
</feature>
<evidence type="ECO:0000256" key="1">
    <source>
        <dbReference type="SAM" id="MobiDB-lite"/>
    </source>
</evidence>
<keyword evidence="2" id="KW-1133">Transmembrane helix</keyword>
<keyword evidence="2" id="KW-0812">Transmembrane</keyword>
<proteinExistence type="predicted"/>
<feature type="compositionally biased region" description="Low complexity" evidence="1">
    <location>
        <begin position="230"/>
        <end position="255"/>
    </location>
</feature>
<organism evidence="3 4">
    <name type="scientific">Stylosanthes scabra</name>
    <dbReference type="NCBI Taxonomy" id="79078"/>
    <lineage>
        <taxon>Eukaryota</taxon>
        <taxon>Viridiplantae</taxon>
        <taxon>Streptophyta</taxon>
        <taxon>Embryophyta</taxon>
        <taxon>Tracheophyta</taxon>
        <taxon>Spermatophyta</taxon>
        <taxon>Magnoliopsida</taxon>
        <taxon>eudicotyledons</taxon>
        <taxon>Gunneridae</taxon>
        <taxon>Pentapetalae</taxon>
        <taxon>rosids</taxon>
        <taxon>fabids</taxon>
        <taxon>Fabales</taxon>
        <taxon>Fabaceae</taxon>
        <taxon>Papilionoideae</taxon>
        <taxon>50 kb inversion clade</taxon>
        <taxon>dalbergioids sensu lato</taxon>
        <taxon>Dalbergieae</taxon>
        <taxon>Pterocarpus clade</taxon>
        <taxon>Stylosanthes</taxon>
    </lineage>
</organism>
<dbReference type="EMBL" id="JASCZI010211577">
    <property type="protein sequence ID" value="MED6194676.1"/>
    <property type="molecule type" value="Genomic_DNA"/>
</dbReference>
<feature type="compositionally biased region" description="Polar residues" evidence="1">
    <location>
        <begin position="42"/>
        <end position="60"/>
    </location>
</feature>
<feature type="region of interest" description="Disordered" evidence="1">
    <location>
        <begin position="156"/>
        <end position="255"/>
    </location>
</feature>
<comment type="caution">
    <text evidence="3">The sequence shown here is derived from an EMBL/GenBank/DDBJ whole genome shotgun (WGS) entry which is preliminary data.</text>
</comment>
<keyword evidence="4" id="KW-1185">Reference proteome</keyword>
<feature type="compositionally biased region" description="Pro residues" evidence="1">
    <location>
        <begin position="62"/>
        <end position="76"/>
    </location>
</feature>
<sequence length="255" mass="26671">MGATLVMVVILALVLALILVLLAELYCSLLLRRRHLRKTESNAIPTTTTTDNAASASHPQQHLPPPPPPPPPPPAPRFRSIYAQGVLQAPSSFLLPAVVVGCDDEDIVGAKKLHSVLEIQTQEPSAASPRQVGALSSLVEGGEQHLVYISNPIYETSGSGADNTPFETPESSPSHLERDGSGSSEEDDEEAAPPYTPPLSPMKKLPPAQAGSASVSLSLRDARSLDTSGSDSRSVNNDASSSSSASPSPSTSPSW</sequence>
<feature type="compositionally biased region" description="Polar residues" evidence="1">
    <location>
        <begin position="156"/>
        <end position="174"/>
    </location>
</feature>
<feature type="transmembrane region" description="Helical" evidence="2">
    <location>
        <begin position="6"/>
        <end position="31"/>
    </location>
</feature>
<protein>
    <submittedName>
        <fullName evidence="3">Uncharacterized protein</fullName>
    </submittedName>
</protein>
<reference evidence="3 4" key="1">
    <citation type="journal article" date="2023" name="Plants (Basel)">
        <title>Bridging the Gap: Combining Genomics and Transcriptomics Approaches to Understand Stylosanthes scabra, an Orphan Legume from the Brazilian Caatinga.</title>
        <authorList>
            <person name="Ferreira-Neto J.R.C."/>
            <person name="da Silva M.D."/>
            <person name="Binneck E."/>
            <person name="de Melo N.F."/>
            <person name="da Silva R.H."/>
            <person name="de Melo A.L.T.M."/>
            <person name="Pandolfi V."/>
            <person name="Bustamante F.O."/>
            <person name="Brasileiro-Vidal A.C."/>
            <person name="Benko-Iseppon A.M."/>
        </authorList>
    </citation>
    <scope>NUCLEOTIDE SEQUENCE [LARGE SCALE GENOMIC DNA]</scope>
    <source>
        <tissue evidence="3">Leaves</tissue>
    </source>
</reference>
<evidence type="ECO:0000256" key="2">
    <source>
        <dbReference type="SAM" id="Phobius"/>
    </source>
</evidence>
<dbReference type="Proteomes" id="UP001341840">
    <property type="component" value="Unassembled WGS sequence"/>
</dbReference>
<accession>A0ABU6XA27</accession>
<name>A0ABU6XA27_9FABA</name>